<proteinExistence type="predicted"/>
<gene>
    <name evidence="1" type="ORF">ENS31_09050</name>
</gene>
<dbReference type="Pfam" id="PF11306">
    <property type="entry name" value="DUF3108"/>
    <property type="match status" value="1"/>
</dbReference>
<dbReference type="AlphaFoldDB" id="A0A7V3E739"/>
<organism evidence="1">
    <name type="scientific">Ignavibacterium album</name>
    <dbReference type="NCBI Taxonomy" id="591197"/>
    <lineage>
        <taxon>Bacteria</taxon>
        <taxon>Pseudomonadati</taxon>
        <taxon>Ignavibacteriota</taxon>
        <taxon>Ignavibacteria</taxon>
        <taxon>Ignavibacteriales</taxon>
        <taxon>Ignavibacteriaceae</taxon>
        <taxon>Ignavibacterium</taxon>
    </lineage>
</organism>
<accession>A0A7V3E739</accession>
<sequence length="243" mass="28451">MTHQDSIQVVKPGDGIVTGKNIPAYKNSWEMTALNPDGNIVNRGIWNDEVSFYKDNDGNEILKRKQRVEYQDRISIQEEEVYRNNLQHIRLMIYTEGQIPHTDIKYDGNRIWGKKIFRVAGLYNIQQISMPFSFELPEPVFDWHLWGILISGFPLKVGYKARFLAHESYSYLPGDFRWFTLRVTGSEVIDGGIWGNVNCYTVEVEAEVLWKLWIAIDKSIPPVQQIRIDDNDGVQFWWRPIKK</sequence>
<name>A0A7V3E739_9BACT</name>
<reference evidence="1" key="1">
    <citation type="journal article" date="2020" name="mSystems">
        <title>Genome- and Community-Level Interaction Insights into Carbon Utilization and Element Cycling Functions of Hydrothermarchaeota in Hydrothermal Sediment.</title>
        <authorList>
            <person name="Zhou Z."/>
            <person name="Liu Y."/>
            <person name="Xu W."/>
            <person name="Pan J."/>
            <person name="Luo Z.H."/>
            <person name="Li M."/>
        </authorList>
    </citation>
    <scope>NUCLEOTIDE SEQUENCE [LARGE SCALE GENOMIC DNA]</scope>
    <source>
        <strain evidence="1">SpSt-479</strain>
    </source>
</reference>
<comment type="caution">
    <text evidence="1">The sequence shown here is derived from an EMBL/GenBank/DDBJ whole genome shotgun (WGS) entry which is preliminary data.</text>
</comment>
<protein>
    <submittedName>
        <fullName evidence="1">Uncharacterized protein</fullName>
    </submittedName>
</protein>
<dbReference type="InterPro" id="IPR021457">
    <property type="entry name" value="DUF3108"/>
</dbReference>
<dbReference type="EMBL" id="DSUJ01000008">
    <property type="protein sequence ID" value="HFI91655.1"/>
    <property type="molecule type" value="Genomic_DNA"/>
</dbReference>
<evidence type="ECO:0000313" key="1">
    <source>
        <dbReference type="EMBL" id="HFI91655.1"/>
    </source>
</evidence>